<sequence length="327" mass="36980">MEGEVAVIERIKREEGEILIVTHENPDGDGIGSMIALYRFLIKEGKNVRMAMKDDLPYIYNFLPDSDKIEKLLPENTYNLIILVDAAGLYRTGVDIKGREVIRIDHHVGGIKESDYDYVDPSAPSTTYMVGLILKRWDEKQIDKEIAECLYTGLMTDTGSFRYNNVDERAFEMAEFLVEKGADPSYISTMVYERNRPNVIHLLHRVLSTLKMDYEGHIASLVVRRSFIDEVGALEEETEGFVNFAKSIEDVDVAFIMIQKPDLKTWRVSLRGKGKVNVQNIARMFGGGGHKDAAGCRIIGSEENVRKMLVDAIKTEIQKSLKPVKVA</sequence>
<dbReference type="Proteomes" id="UP000001366">
    <property type="component" value="Chromosome"/>
</dbReference>
<dbReference type="RefSeq" id="WP_012676782.1">
    <property type="nucleotide sequence ID" value="NC_012440.1"/>
</dbReference>
<accession>C0QU81</accession>
<dbReference type="eggNOG" id="COG0618">
    <property type="taxonomic scope" value="Bacteria"/>
</dbReference>
<dbReference type="EMBL" id="CP001230">
    <property type="protein sequence ID" value="ACO04545.1"/>
    <property type="molecule type" value="Genomic_DNA"/>
</dbReference>
<gene>
    <name evidence="3" type="ordered locus">PERMA_0455</name>
</gene>
<dbReference type="Pfam" id="PF02272">
    <property type="entry name" value="DHHA1"/>
    <property type="match status" value="1"/>
</dbReference>
<dbReference type="PaxDb" id="123214-PERMA_0455"/>
<reference evidence="3 4" key="1">
    <citation type="journal article" date="2009" name="J. Bacteriol.">
        <title>Complete and draft genome sequences of six members of the Aquificales.</title>
        <authorList>
            <person name="Reysenbach A.L."/>
            <person name="Hamamura N."/>
            <person name="Podar M."/>
            <person name="Griffiths E."/>
            <person name="Ferreira S."/>
            <person name="Hochstein R."/>
            <person name="Heidelberg J."/>
            <person name="Johnson J."/>
            <person name="Mead D."/>
            <person name="Pohorille A."/>
            <person name="Sarmiento M."/>
            <person name="Schweighofer K."/>
            <person name="Seshadri R."/>
            <person name="Voytek M.A."/>
        </authorList>
    </citation>
    <scope>NUCLEOTIDE SEQUENCE [LARGE SCALE GENOMIC DNA]</scope>
    <source>
        <strain evidence="4">DSM 14350 / EX-H1</strain>
    </source>
</reference>
<dbReference type="PANTHER" id="PTHR47618:SF1">
    <property type="entry name" value="BIFUNCTIONAL OLIGORIBONUCLEASE AND PAP PHOSPHATASE NRNA"/>
    <property type="match status" value="1"/>
</dbReference>
<evidence type="ECO:0000313" key="4">
    <source>
        <dbReference type="Proteomes" id="UP000001366"/>
    </source>
</evidence>
<evidence type="ECO:0000259" key="2">
    <source>
        <dbReference type="Pfam" id="PF02272"/>
    </source>
</evidence>
<dbReference type="PANTHER" id="PTHR47618">
    <property type="entry name" value="BIFUNCTIONAL OLIGORIBONUCLEASE AND PAP PHOSPHATASE NRNA"/>
    <property type="match status" value="1"/>
</dbReference>
<dbReference type="InterPro" id="IPR001667">
    <property type="entry name" value="DDH_dom"/>
</dbReference>
<proteinExistence type="predicted"/>
<dbReference type="AlphaFoldDB" id="C0QU81"/>
<protein>
    <submittedName>
        <fullName evidence="3">Phosphoesterase, RecJ domain protein</fullName>
    </submittedName>
</protein>
<organism evidence="3 4">
    <name type="scientific">Persephonella marina (strain DSM 14350 / EX-H1)</name>
    <dbReference type="NCBI Taxonomy" id="123214"/>
    <lineage>
        <taxon>Bacteria</taxon>
        <taxon>Pseudomonadati</taxon>
        <taxon>Aquificota</taxon>
        <taxon>Aquificia</taxon>
        <taxon>Aquificales</taxon>
        <taxon>Hydrogenothermaceae</taxon>
        <taxon>Persephonella</taxon>
    </lineage>
</organism>
<dbReference type="Pfam" id="PF01368">
    <property type="entry name" value="DHH"/>
    <property type="match status" value="1"/>
</dbReference>
<dbReference type="Gene3D" id="3.10.310.30">
    <property type="match status" value="1"/>
</dbReference>
<dbReference type="InterPro" id="IPR038763">
    <property type="entry name" value="DHH_sf"/>
</dbReference>
<dbReference type="HOGENOM" id="CLU_039720_0_0_0"/>
<dbReference type="KEGG" id="pmx:PERMA_0455"/>
<dbReference type="OrthoDB" id="9803668at2"/>
<feature type="domain" description="DDH" evidence="1">
    <location>
        <begin position="18"/>
        <end position="153"/>
    </location>
</feature>
<name>C0QU81_PERMH</name>
<dbReference type="InterPro" id="IPR051319">
    <property type="entry name" value="Oligoribo/pAp-PDE_c-di-AMP_PDE"/>
</dbReference>
<feature type="domain" description="DHHA1" evidence="2">
    <location>
        <begin position="236"/>
        <end position="317"/>
    </location>
</feature>
<dbReference type="InterPro" id="IPR003156">
    <property type="entry name" value="DHHA1_dom"/>
</dbReference>
<evidence type="ECO:0000313" key="3">
    <source>
        <dbReference type="EMBL" id="ACO04545.1"/>
    </source>
</evidence>
<dbReference type="STRING" id="123214.PERMA_0455"/>
<keyword evidence="4" id="KW-1185">Reference proteome</keyword>
<dbReference type="GO" id="GO:0003676">
    <property type="term" value="F:nucleic acid binding"/>
    <property type="evidence" value="ECO:0007669"/>
    <property type="project" value="InterPro"/>
</dbReference>
<dbReference type="Gene3D" id="3.90.1640.10">
    <property type="entry name" value="inorganic pyrophosphatase (n-terminal core)"/>
    <property type="match status" value="1"/>
</dbReference>
<evidence type="ECO:0000259" key="1">
    <source>
        <dbReference type="Pfam" id="PF01368"/>
    </source>
</evidence>
<dbReference type="SUPFAM" id="SSF64182">
    <property type="entry name" value="DHH phosphoesterases"/>
    <property type="match status" value="1"/>
</dbReference>